<dbReference type="Proteomes" id="UP001440599">
    <property type="component" value="Unassembled WGS sequence"/>
</dbReference>
<evidence type="ECO:0000313" key="2">
    <source>
        <dbReference type="Proteomes" id="UP001440599"/>
    </source>
</evidence>
<name>A0ABV1EPQ5_9FIRM</name>
<reference evidence="1 2" key="1">
    <citation type="submission" date="2024-03" db="EMBL/GenBank/DDBJ databases">
        <title>Human intestinal bacterial collection.</title>
        <authorList>
            <person name="Pauvert C."/>
            <person name="Hitch T.C.A."/>
            <person name="Clavel T."/>
        </authorList>
    </citation>
    <scope>NUCLEOTIDE SEQUENCE [LARGE SCALE GENOMIC DNA]</scope>
    <source>
        <strain evidence="1 2">CLA-AP-H34</strain>
    </source>
</reference>
<evidence type="ECO:0008006" key="3">
    <source>
        <dbReference type="Google" id="ProtNLM"/>
    </source>
</evidence>
<evidence type="ECO:0000313" key="1">
    <source>
        <dbReference type="EMBL" id="MEQ2456573.1"/>
    </source>
</evidence>
<organism evidence="1 2">
    <name type="scientific">Flavonifractor hominis</name>
    <dbReference type="NCBI Taxonomy" id="3133178"/>
    <lineage>
        <taxon>Bacteria</taxon>
        <taxon>Bacillati</taxon>
        <taxon>Bacillota</taxon>
        <taxon>Clostridia</taxon>
        <taxon>Eubacteriales</taxon>
        <taxon>Oscillospiraceae</taxon>
        <taxon>Flavonifractor</taxon>
    </lineage>
</organism>
<dbReference type="EMBL" id="JBBMFT010000004">
    <property type="protein sequence ID" value="MEQ2456573.1"/>
    <property type="molecule type" value="Genomic_DNA"/>
</dbReference>
<dbReference type="RefSeq" id="WP_349140238.1">
    <property type="nucleotide sequence ID" value="NZ_JBBMFT010000004.1"/>
</dbReference>
<gene>
    <name evidence="1" type="ORF">WMO45_08565</name>
</gene>
<comment type="caution">
    <text evidence="1">The sequence shown here is derived from an EMBL/GenBank/DDBJ whole genome shotgun (WGS) entry which is preliminary data.</text>
</comment>
<protein>
    <recommendedName>
        <fullName evidence="3">Peptidase C39-like domain-containing protein</fullName>
    </recommendedName>
</protein>
<accession>A0ABV1EPQ5</accession>
<keyword evidence="2" id="KW-1185">Reference proteome</keyword>
<proteinExistence type="predicted"/>
<sequence length="213" mass="23318">MSQRISLLHPQWMDITGPDGTVTHGADQDWFPDPWQQRAGCGPTAAAVIFAYLARTKPELAPLYPEEAMDRASFTDLMCQVWEHVTPIAHGLNKPELMVEGMKSYAAARGIALSPALFTVPAARTKRLPYEEAAAFLHASLERDCPVAFLNLHNGKVKNLDRWHWVTITALDGGQATILDSGSELEIDLALWYESSKKRGGFVTALGDGLCAG</sequence>